<dbReference type="SMART" id="SM00342">
    <property type="entry name" value="HTH_ARAC"/>
    <property type="match status" value="1"/>
</dbReference>
<dbReference type="GO" id="GO:0043565">
    <property type="term" value="F:sequence-specific DNA binding"/>
    <property type="evidence" value="ECO:0007669"/>
    <property type="project" value="InterPro"/>
</dbReference>
<reference evidence="6" key="1">
    <citation type="submission" date="2018-08" db="EMBL/GenBank/DDBJ databases">
        <title>A genome reference for cultivated species of the human gut microbiota.</title>
        <authorList>
            <person name="Zou Y."/>
            <person name="Xue W."/>
            <person name="Luo G."/>
        </authorList>
    </citation>
    <scope>NUCLEOTIDE SEQUENCE [LARGE SCALE GENOMIC DNA]</scope>
    <source>
        <strain evidence="6">TF05-5AC</strain>
    </source>
</reference>
<dbReference type="PANTHER" id="PTHR43280:SF28">
    <property type="entry name" value="HTH-TYPE TRANSCRIPTIONAL ACTIVATOR RHAS"/>
    <property type="match status" value="1"/>
</dbReference>
<dbReference type="PROSITE" id="PS01124">
    <property type="entry name" value="HTH_ARAC_FAMILY_2"/>
    <property type="match status" value="1"/>
</dbReference>
<evidence type="ECO:0000256" key="4">
    <source>
        <dbReference type="SAM" id="Phobius"/>
    </source>
</evidence>
<dbReference type="Pfam" id="PF12833">
    <property type="entry name" value="HTH_18"/>
    <property type="match status" value="1"/>
</dbReference>
<evidence type="ECO:0000256" key="1">
    <source>
        <dbReference type="ARBA" id="ARBA00023015"/>
    </source>
</evidence>
<evidence type="ECO:0000256" key="2">
    <source>
        <dbReference type="ARBA" id="ARBA00023125"/>
    </source>
</evidence>
<dbReference type="EMBL" id="QVLV01000022">
    <property type="protein sequence ID" value="RGE56682.1"/>
    <property type="molecule type" value="Genomic_DNA"/>
</dbReference>
<dbReference type="AlphaFoldDB" id="A0A3E3HXY8"/>
<feature type="domain" description="HTH araC/xylS-type" evidence="5">
    <location>
        <begin position="724"/>
        <end position="822"/>
    </location>
</feature>
<name>A0A3E3HXY8_9FIRM</name>
<dbReference type="InterPro" id="IPR009057">
    <property type="entry name" value="Homeodomain-like_sf"/>
</dbReference>
<keyword evidence="4" id="KW-0472">Membrane</keyword>
<accession>A0A3E3HXY8</accession>
<dbReference type="PANTHER" id="PTHR43280">
    <property type="entry name" value="ARAC-FAMILY TRANSCRIPTIONAL REGULATOR"/>
    <property type="match status" value="1"/>
</dbReference>
<dbReference type="Proteomes" id="UP000260812">
    <property type="component" value="Unassembled WGS sequence"/>
</dbReference>
<keyword evidence="1" id="KW-0805">Transcription regulation</keyword>
<evidence type="ECO:0000256" key="3">
    <source>
        <dbReference type="ARBA" id="ARBA00023163"/>
    </source>
</evidence>
<dbReference type="Gene3D" id="1.10.10.60">
    <property type="entry name" value="Homeodomain-like"/>
    <property type="match status" value="2"/>
</dbReference>
<keyword evidence="2" id="KW-0238">DNA-binding</keyword>
<sequence length="828" mass="95000">MLSISIRVCYNNPAACHMRDALGNAQTAGMDFYISTGALMAADMRKGSGRKPQCAVPGGAHGQVPQMKYRKVYIRLIITYLAIFLLPLIINIVTLENISVSTRENICASVYSNMSHTMDMLDNNFREINTITARLTANSNIRYIATQMDEEDKKIEISKIQYAQEYMAAMQIQTFVEEYYVYFQDADMVITPDSVYLYKDTLRSFFRYGDMSWEDWQLMLKGHYSEQFFPERMTMQNGKQEERLLFVQSLVTDSGVKGCLVFPIRSEGVKNLMRDAYISQDGWAYLLDKKEDETILRVPAADGTFELVPEEILGNGRAVQEVTLNGRKAEVIRIDSDYLGLTYVSVLPKDYITVQINKDQQKLFLLIVAVLFVGIGSILLVSWKRGKRIDGILQMLFSLGSEAEEELKGDEMEYISNSLKQLIDNNAGLQESIIRQKPVTRGLLLERLLHGGEGVSLQSLEDYGICLRGNRMLVIAFLIGGPDTSEVEMYTGETVVYKQVLHQGLEPILSGDKYMCDTDMDSCAVICTLEDDFQQPRAGFLEKLEHMSETFWEEYGVRVRIAVSSICKDMTEIGKAYDQTYDMLTYGAGEGKYVFFYGDYQDSKEYYYFPVTLEERLVNAVRTGNVEAMHAQLSEVYQVNVLTRNISPTMMHFLVNDLQCTVFKVLHSLNNRVEIEEEEIYRQLEQLSRENDILLRFNRINSLFKYICDMVKAANKESSSRQAEEIEEYIHAHYCDSDMGLTKIADDFGYASTYFSKLFKELFGENFATYLERMRIEQVCSLLKKGLTVEKIAEQTGYNSVYVMRTAFKRIKGMTPNEFRKLNYDRKE</sequence>
<keyword evidence="4" id="KW-1133">Transmembrane helix</keyword>
<organism evidence="6 7">
    <name type="scientific">Eisenbergiella massiliensis</name>
    <dbReference type="NCBI Taxonomy" id="1720294"/>
    <lineage>
        <taxon>Bacteria</taxon>
        <taxon>Bacillati</taxon>
        <taxon>Bacillota</taxon>
        <taxon>Clostridia</taxon>
        <taxon>Lachnospirales</taxon>
        <taxon>Lachnospiraceae</taxon>
        <taxon>Eisenbergiella</taxon>
    </lineage>
</organism>
<proteinExistence type="predicted"/>
<keyword evidence="4" id="KW-0812">Transmembrane</keyword>
<dbReference type="InterPro" id="IPR018060">
    <property type="entry name" value="HTH_AraC"/>
</dbReference>
<evidence type="ECO:0000259" key="5">
    <source>
        <dbReference type="PROSITE" id="PS01124"/>
    </source>
</evidence>
<dbReference type="SUPFAM" id="SSF46689">
    <property type="entry name" value="Homeodomain-like"/>
    <property type="match status" value="1"/>
</dbReference>
<evidence type="ECO:0000313" key="7">
    <source>
        <dbReference type="Proteomes" id="UP000260812"/>
    </source>
</evidence>
<feature type="transmembrane region" description="Helical" evidence="4">
    <location>
        <begin position="72"/>
        <end position="93"/>
    </location>
</feature>
<keyword evidence="3" id="KW-0804">Transcription</keyword>
<evidence type="ECO:0000313" key="6">
    <source>
        <dbReference type="EMBL" id="RGE56682.1"/>
    </source>
</evidence>
<feature type="transmembrane region" description="Helical" evidence="4">
    <location>
        <begin position="363"/>
        <end position="383"/>
    </location>
</feature>
<gene>
    <name evidence="6" type="ORF">DXC51_23085</name>
</gene>
<dbReference type="GO" id="GO:0003700">
    <property type="term" value="F:DNA-binding transcription factor activity"/>
    <property type="evidence" value="ECO:0007669"/>
    <property type="project" value="InterPro"/>
</dbReference>
<protein>
    <submittedName>
        <fullName evidence="6">AraC family transcriptional regulator</fullName>
    </submittedName>
</protein>
<comment type="caution">
    <text evidence="6">The sequence shown here is derived from an EMBL/GenBank/DDBJ whole genome shotgun (WGS) entry which is preliminary data.</text>
</comment>
<keyword evidence="7" id="KW-1185">Reference proteome</keyword>